<organism evidence="1 2">
    <name type="scientific">Prevotella vespertina</name>
    <dbReference type="NCBI Taxonomy" id="2608404"/>
    <lineage>
        <taxon>Bacteria</taxon>
        <taxon>Pseudomonadati</taxon>
        <taxon>Bacteroidota</taxon>
        <taxon>Bacteroidia</taxon>
        <taxon>Bacteroidales</taxon>
        <taxon>Prevotellaceae</taxon>
        <taxon>Prevotella</taxon>
    </lineage>
</organism>
<comment type="caution">
    <text evidence="1">The sequence shown here is derived from an EMBL/GenBank/DDBJ whole genome shotgun (WGS) entry which is preliminary data.</text>
</comment>
<dbReference type="EMBL" id="VVIQ01000004">
    <property type="protein sequence ID" value="MUL27768.1"/>
    <property type="molecule type" value="Genomic_DNA"/>
</dbReference>
<dbReference type="AlphaFoldDB" id="A0A7C9HDX1"/>
<dbReference type="Proteomes" id="UP000482295">
    <property type="component" value="Unassembled WGS sequence"/>
</dbReference>
<name>A0A7C9HDX1_9BACT</name>
<sequence>MTKKKISVQEVSNPRKKLKDAAYARLWAKLAGRCEFRGCNCVLYEDEITTEDCMSAQIAHIVAFSPDGPRGDRQLSHYKK</sequence>
<proteinExistence type="predicted"/>
<evidence type="ECO:0000313" key="2">
    <source>
        <dbReference type="Proteomes" id="UP000482295"/>
    </source>
</evidence>
<gene>
    <name evidence="1" type="ORF">F0475_05490</name>
</gene>
<evidence type="ECO:0000313" key="1">
    <source>
        <dbReference type="EMBL" id="MUL27768.1"/>
    </source>
</evidence>
<protein>
    <recommendedName>
        <fullName evidence="3">HNH endonuclease</fullName>
    </recommendedName>
</protein>
<dbReference type="RefSeq" id="WP_155715810.1">
    <property type="nucleotide sequence ID" value="NZ_VVIQ01000004.1"/>
</dbReference>
<reference evidence="1 2" key="1">
    <citation type="submission" date="2019-09" db="EMBL/GenBank/DDBJ databases">
        <title>Prevotella A2879 sp. nov., isolated from an abscess of a patient.</title>
        <authorList>
            <person name="Buhl M."/>
            <person name="Oberhettinger P."/>
        </authorList>
    </citation>
    <scope>NUCLEOTIDE SEQUENCE [LARGE SCALE GENOMIC DNA]</scope>
    <source>
        <strain evidence="1 2">A2879</strain>
    </source>
</reference>
<keyword evidence="2" id="KW-1185">Reference proteome</keyword>
<evidence type="ECO:0008006" key="3">
    <source>
        <dbReference type="Google" id="ProtNLM"/>
    </source>
</evidence>
<accession>A0A7C9HDX1</accession>